<keyword evidence="2" id="KW-0808">Transferase</keyword>
<dbReference type="KEGG" id="pbf:CFX0092_A0171"/>
<keyword evidence="2" id="KW-0489">Methyltransferase</keyword>
<dbReference type="GO" id="GO:0008168">
    <property type="term" value="F:methyltransferase activity"/>
    <property type="evidence" value="ECO:0007669"/>
    <property type="project" value="UniProtKB-KW"/>
</dbReference>
<accession>A0A160SYL3</accession>
<keyword evidence="3" id="KW-1185">Reference proteome</keyword>
<dbReference type="InterPro" id="IPR029063">
    <property type="entry name" value="SAM-dependent_MTases_sf"/>
</dbReference>
<sequence length="277" mass="30703">MTGPLSTESPPAPGHYAAVAEAFSRKALVYDAFGENHINLARMRRKFYDHIQSVMPPGGHLLEINAGTGQDAVELVDRGFRVHATDFAPGMLAQIEEKIAHLGLGDRLTVQALSFTELARVDGGPYDGLYSNSGGLNCIADLTAVTRHLPDILKPGARITWVIMPRVCPWEVAVIPKDPRVGTRRWHRGGILAHVEGVHFMTYYYSAAQTQRAFGPRFRRVRLQGLSVFTPTADNKTFAVNHPRLYRGLVGLDDRLSGRFPFNGWGDFFILTMEFTG</sequence>
<dbReference type="SUPFAM" id="SSF53335">
    <property type="entry name" value="S-adenosyl-L-methionine-dependent methyltransferases"/>
    <property type="match status" value="1"/>
</dbReference>
<protein>
    <submittedName>
        <fullName evidence="2">SAM-dependent methyltransferase</fullName>
    </submittedName>
</protein>
<dbReference type="GO" id="GO:0032259">
    <property type="term" value="P:methylation"/>
    <property type="evidence" value="ECO:0007669"/>
    <property type="project" value="UniProtKB-KW"/>
</dbReference>
<evidence type="ECO:0000313" key="3">
    <source>
        <dbReference type="Proteomes" id="UP000215027"/>
    </source>
</evidence>
<feature type="domain" description="Methyltransferase" evidence="1">
    <location>
        <begin position="62"/>
        <end position="156"/>
    </location>
</feature>
<dbReference type="InterPro" id="IPR041698">
    <property type="entry name" value="Methyltransf_25"/>
</dbReference>
<dbReference type="AlphaFoldDB" id="A0A160SYL3"/>
<proteinExistence type="predicted"/>
<dbReference type="Pfam" id="PF13649">
    <property type="entry name" value="Methyltransf_25"/>
    <property type="match status" value="1"/>
</dbReference>
<dbReference type="OrthoDB" id="9804312at2"/>
<dbReference type="Gene3D" id="3.40.50.150">
    <property type="entry name" value="Vaccinia Virus protein VP39"/>
    <property type="match status" value="1"/>
</dbReference>
<name>A0A160SYL3_9CHLR</name>
<evidence type="ECO:0000259" key="1">
    <source>
        <dbReference type="Pfam" id="PF13649"/>
    </source>
</evidence>
<dbReference type="CDD" id="cd02440">
    <property type="entry name" value="AdoMet_MTases"/>
    <property type="match status" value="1"/>
</dbReference>
<dbReference type="Proteomes" id="UP000215027">
    <property type="component" value="Chromosome I"/>
</dbReference>
<dbReference type="EMBL" id="LN890655">
    <property type="protein sequence ID" value="CUS02052.2"/>
    <property type="molecule type" value="Genomic_DNA"/>
</dbReference>
<organism evidence="2 3">
    <name type="scientific">Candidatus Promineifilum breve</name>
    <dbReference type="NCBI Taxonomy" id="1806508"/>
    <lineage>
        <taxon>Bacteria</taxon>
        <taxon>Bacillati</taxon>
        <taxon>Chloroflexota</taxon>
        <taxon>Ardenticatenia</taxon>
        <taxon>Candidatus Promineifilales</taxon>
        <taxon>Candidatus Promineifilaceae</taxon>
        <taxon>Candidatus Promineifilum</taxon>
    </lineage>
</organism>
<evidence type="ECO:0000313" key="2">
    <source>
        <dbReference type="EMBL" id="CUS02052.2"/>
    </source>
</evidence>
<reference evidence="2" key="1">
    <citation type="submission" date="2016-01" db="EMBL/GenBank/DDBJ databases">
        <authorList>
            <person name="Mcilroy J.S."/>
            <person name="Karst M S."/>
            <person name="Albertsen M."/>
        </authorList>
    </citation>
    <scope>NUCLEOTIDE SEQUENCE</scope>
    <source>
        <strain evidence="2">Cfx-K</strain>
    </source>
</reference>
<gene>
    <name evidence="2" type="ORF">CFX0092_A0171</name>
</gene>
<dbReference type="RefSeq" id="WP_095041712.1">
    <property type="nucleotide sequence ID" value="NZ_LN890655.1"/>
</dbReference>